<name>A0A418WTR4_9PROT</name>
<organism evidence="2 3">
    <name type="scientific">Oleomonas cavernae</name>
    <dbReference type="NCBI Taxonomy" id="2320859"/>
    <lineage>
        <taxon>Bacteria</taxon>
        <taxon>Pseudomonadati</taxon>
        <taxon>Pseudomonadota</taxon>
        <taxon>Alphaproteobacteria</taxon>
        <taxon>Acetobacterales</taxon>
        <taxon>Acetobacteraceae</taxon>
        <taxon>Oleomonas</taxon>
    </lineage>
</organism>
<protein>
    <submittedName>
        <fullName evidence="2">Uncharacterized protein</fullName>
    </submittedName>
</protein>
<evidence type="ECO:0000256" key="1">
    <source>
        <dbReference type="SAM" id="MobiDB-lite"/>
    </source>
</evidence>
<comment type="caution">
    <text evidence="2">The sequence shown here is derived from an EMBL/GenBank/DDBJ whole genome shotgun (WGS) entry which is preliminary data.</text>
</comment>
<proteinExistence type="predicted"/>
<feature type="compositionally biased region" description="Gly residues" evidence="1">
    <location>
        <begin position="35"/>
        <end position="49"/>
    </location>
</feature>
<dbReference type="AlphaFoldDB" id="A0A418WTR4"/>
<keyword evidence="3" id="KW-1185">Reference proteome</keyword>
<gene>
    <name evidence="2" type="ORF">D3874_01755</name>
</gene>
<reference evidence="2 3" key="1">
    <citation type="submission" date="2018-09" db="EMBL/GenBank/DDBJ databases">
        <authorList>
            <person name="Zhu H."/>
        </authorList>
    </citation>
    <scope>NUCLEOTIDE SEQUENCE [LARGE SCALE GENOMIC DNA]</scope>
    <source>
        <strain evidence="2 3">K1W22B-8</strain>
    </source>
</reference>
<evidence type="ECO:0000313" key="3">
    <source>
        <dbReference type="Proteomes" id="UP000284605"/>
    </source>
</evidence>
<feature type="region of interest" description="Disordered" evidence="1">
    <location>
        <begin position="1"/>
        <end position="98"/>
    </location>
</feature>
<dbReference type="Proteomes" id="UP000284605">
    <property type="component" value="Unassembled WGS sequence"/>
</dbReference>
<dbReference type="EMBL" id="QYUK01000008">
    <property type="protein sequence ID" value="RJF94587.1"/>
    <property type="molecule type" value="Genomic_DNA"/>
</dbReference>
<sequence length="98" mass="9316">MRHDTGLLGEGESRTIAARPDTVIPDGGPAPAATAGGGTAPAPAAGGGYDMSVPAQGGDVSTRPGARTAPEPGGGSKPRPTSTAPGVLIAPPGVKPVK</sequence>
<evidence type="ECO:0000313" key="2">
    <source>
        <dbReference type="EMBL" id="RJF94587.1"/>
    </source>
</evidence>
<accession>A0A418WTR4</accession>